<dbReference type="InterPro" id="IPR001663">
    <property type="entry name" value="Rng_hydr_dOase-A"/>
</dbReference>
<dbReference type="Pfam" id="PF00355">
    <property type="entry name" value="Rieske"/>
    <property type="match status" value="1"/>
</dbReference>
<dbReference type="PROSITE" id="PS51296">
    <property type="entry name" value="RIESKE"/>
    <property type="match status" value="1"/>
</dbReference>
<dbReference type="InterPro" id="IPR036922">
    <property type="entry name" value="Rieske_2Fe-2S_sf"/>
</dbReference>
<accession>D9WFV6</accession>
<dbReference type="GO" id="GO:0016705">
    <property type="term" value="F:oxidoreductase activity, acting on paired donors, with incorporation or reduction of molecular oxygen"/>
    <property type="evidence" value="ECO:0007669"/>
    <property type="project" value="UniProtKB-ARBA"/>
</dbReference>
<dbReference type="InterPro" id="IPR015879">
    <property type="entry name" value="Ring_hydroxy_dOase_asu_C_dom"/>
</dbReference>
<proteinExistence type="inferred from homology"/>
<comment type="similarity">
    <text evidence="1">Belongs to the bacterial ring-hydroxylating dioxygenase alpha subunit family.</text>
</comment>
<name>D9WFV6_9ACTN</name>
<keyword evidence="6" id="KW-0408">Iron</keyword>
<dbReference type="GO" id="GO:0051537">
    <property type="term" value="F:2 iron, 2 sulfur cluster binding"/>
    <property type="evidence" value="ECO:0007669"/>
    <property type="project" value="UniProtKB-KW"/>
</dbReference>
<dbReference type="PANTHER" id="PTHR43756">
    <property type="entry name" value="CHOLINE MONOOXYGENASE, CHLOROPLASTIC"/>
    <property type="match status" value="1"/>
</dbReference>
<evidence type="ECO:0000256" key="1">
    <source>
        <dbReference type="ARBA" id="ARBA00008751"/>
    </source>
</evidence>
<gene>
    <name evidence="10" type="ORF">SSOG_00904</name>
</gene>
<dbReference type="EMBL" id="GG657754">
    <property type="protein sequence ID" value="EFL21192.1"/>
    <property type="molecule type" value="Genomic_DNA"/>
</dbReference>
<evidence type="ECO:0000256" key="7">
    <source>
        <dbReference type="ARBA" id="ARBA00023014"/>
    </source>
</evidence>
<dbReference type="AlphaFoldDB" id="D9WFV6"/>
<dbReference type="STRING" id="457427.SSOG_00904"/>
<keyword evidence="2" id="KW-0001">2Fe-2S</keyword>
<dbReference type="Gene3D" id="2.102.10.10">
    <property type="entry name" value="Rieske [2Fe-2S] iron-sulphur domain"/>
    <property type="match status" value="1"/>
</dbReference>
<evidence type="ECO:0000259" key="9">
    <source>
        <dbReference type="PROSITE" id="PS51296"/>
    </source>
</evidence>
<keyword evidence="3" id="KW-0479">Metal-binding</keyword>
<sequence>MMVSADQQGGTSSYGSLNGSMQAFLAEVRKDLEQGMLSPRVLNDPDIHRAELDRIFTRCWVFVGHISEISDPGDYVLRYIGEDQFILVRDESGEIQLLMNNCVHRASPVCRAEKGNTSHFRCPYHGWIYKNSGEWNGAPFRAKAYPKIDTARWGLRKAPHVDSYQGLIFACLDPQAMPLREYLGDMCWYLDVLFGLNEQGMRVAGDPHRWIVPANWKSGAENFVGDAYHVQSAHRSLEDIGLLPDAGGASTGNFHVTLEGGHGLIVSRGFLPEPHYGIMDYPSEVTSTFDLTRFDADQREFLESRYTVVGFTIFPNLSLIHAATPPEPGLPPVSFTCLRQWQPRGSEEFELWNWPLVWNAAPPEFNHASYDASVLGFSPSGVFEQDDTVVWRGGPMVGRSAFARKDMKLNFEMGLDGMSDYEPRLDWIGPGEASTSAFGEKNQRRWWQRWCDALASS</sequence>
<feature type="domain" description="Rieske" evidence="9">
    <location>
        <begin position="60"/>
        <end position="170"/>
    </location>
</feature>
<keyword evidence="7" id="KW-0411">Iron-sulfur</keyword>
<protein>
    <submittedName>
        <fullName evidence="10">Phthalate 3,4-dioxygenase alpha subunit</fullName>
    </submittedName>
</protein>
<evidence type="ECO:0000256" key="8">
    <source>
        <dbReference type="ARBA" id="ARBA00023027"/>
    </source>
</evidence>
<dbReference type="PROSITE" id="PS00570">
    <property type="entry name" value="RING_HYDROXYL_ALPHA"/>
    <property type="match status" value="1"/>
</dbReference>
<evidence type="ECO:0000313" key="10">
    <source>
        <dbReference type="EMBL" id="EFL21192.1"/>
    </source>
</evidence>
<dbReference type="Proteomes" id="UP000003963">
    <property type="component" value="Unassembled WGS sequence"/>
</dbReference>
<dbReference type="InterPro" id="IPR015881">
    <property type="entry name" value="ARHD_Rieske_2Fe_2S"/>
</dbReference>
<keyword evidence="5" id="KW-0560">Oxidoreductase</keyword>
<keyword evidence="4 10" id="KW-0223">Dioxygenase</keyword>
<dbReference type="Pfam" id="PF00848">
    <property type="entry name" value="Ring_hydroxyl_A"/>
    <property type="match status" value="1"/>
</dbReference>
<evidence type="ECO:0000256" key="2">
    <source>
        <dbReference type="ARBA" id="ARBA00022714"/>
    </source>
</evidence>
<evidence type="ECO:0000256" key="6">
    <source>
        <dbReference type="ARBA" id="ARBA00023004"/>
    </source>
</evidence>
<dbReference type="PANTHER" id="PTHR43756:SF1">
    <property type="entry name" value="3-PHENYLPROPIONATE_CINNAMIC ACID DIOXYGENASE SUBUNIT ALPHA"/>
    <property type="match status" value="1"/>
</dbReference>
<keyword evidence="8" id="KW-0520">NAD</keyword>
<dbReference type="Gene3D" id="3.90.380.10">
    <property type="entry name" value="Naphthalene 1,2-dioxygenase Alpha Subunit, Chain A, domain 1"/>
    <property type="match status" value="1"/>
</dbReference>
<dbReference type="GO" id="GO:0004497">
    <property type="term" value="F:monooxygenase activity"/>
    <property type="evidence" value="ECO:0007669"/>
    <property type="project" value="UniProtKB-ARBA"/>
</dbReference>
<dbReference type="SUPFAM" id="SSF50022">
    <property type="entry name" value="ISP domain"/>
    <property type="match status" value="1"/>
</dbReference>
<reference evidence="10 11" key="1">
    <citation type="submission" date="2009-02" db="EMBL/GenBank/DDBJ databases">
        <title>Annotation of Streptomyces hygroscopicus strain ATCC 53653.</title>
        <authorList>
            <consortium name="The Broad Institute Genome Sequencing Platform"/>
            <consortium name="Broad Institute Microbial Sequencing Center"/>
            <person name="Fischbach M."/>
            <person name="Godfrey P."/>
            <person name="Ward D."/>
            <person name="Young S."/>
            <person name="Zeng Q."/>
            <person name="Koehrsen M."/>
            <person name="Alvarado L."/>
            <person name="Berlin A.M."/>
            <person name="Bochicchio J."/>
            <person name="Borenstein D."/>
            <person name="Chapman S.B."/>
            <person name="Chen Z."/>
            <person name="Engels R."/>
            <person name="Freedman E."/>
            <person name="Gellesch M."/>
            <person name="Goldberg J."/>
            <person name="Griggs A."/>
            <person name="Gujja S."/>
            <person name="Heilman E.R."/>
            <person name="Heiman D.I."/>
            <person name="Hepburn T.A."/>
            <person name="Howarth C."/>
            <person name="Jen D."/>
            <person name="Larson L."/>
            <person name="Lewis B."/>
            <person name="Mehta T."/>
            <person name="Park D."/>
            <person name="Pearson M."/>
            <person name="Richards J."/>
            <person name="Roberts A."/>
            <person name="Saif S."/>
            <person name="Shea T.D."/>
            <person name="Shenoy N."/>
            <person name="Sisk P."/>
            <person name="Stolte C."/>
            <person name="Sykes S.N."/>
            <person name="Thomson T."/>
            <person name="Walk T."/>
            <person name="White J."/>
            <person name="Yandava C."/>
            <person name="Straight P."/>
            <person name="Clardy J."/>
            <person name="Hung D."/>
            <person name="Kolter R."/>
            <person name="Mekalanos J."/>
            <person name="Walker S."/>
            <person name="Walsh C.T."/>
            <person name="Wieland-Brown L.C."/>
            <person name="Haas B."/>
            <person name="Nusbaum C."/>
            <person name="Birren B."/>
        </authorList>
    </citation>
    <scope>NUCLEOTIDE SEQUENCE [LARGE SCALE GENOMIC DNA]</scope>
    <source>
        <strain evidence="10 11">ATCC 53653</strain>
    </source>
</reference>
<evidence type="ECO:0000256" key="5">
    <source>
        <dbReference type="ARBA" id="ARBA00023002"/>
    </source>
</evidence>
<dbReference type="SUPFAM" id="SSF55961">
    <property type="entry name" value="Bet v1-like"/>
    <property type="match status" value="1"/>
</dbReference>
<dbReference type="PRINTS" id="PR00090">
    <property type="entry name" value="RNGDIOXGNASE"/>
</dbReference>
<dbReference type="InterPro" id="IPR017941">
    <property type="entry name" value="Rieske_2Fe-2S"/>
</dbReference>
<dbReference type="GO" id="GO:0005506">
    <property type="term" value="F:iron ion binding"/>
    <property type="evidence" value="ECO:0007669"/>
    <property type="project" value="InterPro"/>
</dbReference>
<evidence type="ECO:0000256" key="3">
    <source>
        <dbReference type="ARBA" id="ARBA00022723"/>
    </source>
</evidence>
<evidence type="ECO:0000256" key="4">
    <source>
        <dbReference type="ARBA" id="ARBA00022964"/>
    </source>
</evidence>
<dbReference type="HOGENOM" id="CLU_026244_4_0_11"/>
<evidence type="ECO:0000313" key="11">
    <source>
        <dbReference type="Proteomes" id="UP000003963"/>
    </source>
</evidence>
<dbReference type="GO" id="GO:0051213">
    <property type="term" value="F:dioxygenase activity"/>
    <property type="evidence" value="ECO:0007669"/>
    <property type="project" value="UniProtKB-KW"/>
</dbReference>
<organism evidence="10 11">
    <name type="scientific">Streptomyces himastatinicus ATCC 53653</name>
    <dbReference type="NCBI Taxonomy" id="457427"/>
    <lineage>
        <taxon>Bacteria</taxon>
        <taxon>Bacillati</taxon>
        <taxon>Actinomycetota</taxon>
        <taxon>Actinomycetes</taxon>
        <taxon>Kitasatosporales</taxon>
        <taxon>Streptomycetaceae</taxon>
        <taxon>Streptomyces</taxon>
        <taxon>Streptomyces violaceusniger group</taxon>
    </lineage>
</organism>
<keyword evidence="11" id="KW-1185">Reference proteome</keyword>